<reference evidence="2 3" key="1">
    <citation type="journal article" date="2019" name="Commun. Biol.">
        <title>The bagworm genome reveals a unique fibroin gene that provides high tensile strength.</title>
        <authorList>
            <person name="Kono N."/>
            <person name="Nakamura H."/>
            <person name="Ohtoshi R."/>
            <person name="Tomita M."/>
            <person name="Numata K."/>
            <person name="Arakawa K."/>
        </authorList>
    </citation>
    <scope>NUCLEOTIDE SEQUENCE [LARGE SCALE GENOMIC DNA]</scope>
</reference>
<name>A0A4C1XQZ9_EUMVA</name>
<feature type="transmembrane region" description="Helical" evidence="1">
    <location>
        <begin position="81"/>
        <end position="101"/>
    </location>
</feature>
<evidence type="ECO:0000313" key="2">
    <source>
        <dbReference type="EMBL" id="GBP64667.1"/>
    </source>
</evidence>
<keyword evidence="1" id="KW-0472">Membrane</keyword>
<evidence type="ECO:0000313" key="3">
    <source>
        <dbReference type="Proteomes" id="UP000299102"/>
    </source>
</evidence>
<sequence>MTQVGGVYLFIWRVSDGLRTVRGAPLTNQPLRRMRLILAIVLIDCLACRVEPKGGFGSLLRGVAKTTRAASDVAGFFDNNLGIFLTVFVVALLIGLCSILAKYACVEGDAKDEDVEAENQETRSIEM</sequence>
<protein>
    <submittedName>
        <fullName evidence="2">Uncharacterized protein</fullName>
    </submittedName>
</protein>
<comment type="caution">
    <text evidence="2">The sequence shown here is derived from an EMBL/GenBank/DDBJ whole genome shotgun (WGS) entry which is preliminary data.</text>
</comment>
<dbReference type="EMBL" id="BGZK01000905">
    <property type="protein sequence ID" value="GBP64667.1"/>
    <property type="molecule type" value="Genomic_DNA"/>
</dbReference>
<accession>A0A4C1XQZ9</accession>
<keyword evidence="1" id="KW-1133">Transmembrane helix</keyword>
<dbReference type="AlphaFoldDB" id="A0A4C1XQZ9"/>
<proteinExistence type="predicted"/>
<keyword evidence="1" id="KW-0812">Transmembrane</keyword>
<evidence type="ECO:0000256" key="1">
    <source>
        <dbReference type="SAM" id="Phobius"/>
    </source>
</evidence>
<gene>
    <name evidence="2" type="ORF">EVAR_47683_1</name>
</gene>
<keyword evidence="3" id="KW-1185">Reference proteome</keyword>
<dbReference type="Proteomes" id="UP000299102">
    <property type="component" value="Unassembled WGS sequence"/>
</dbReference>
<organism evidence="2 3">
    <name type="scientific">Eumeta variegata</name>
    <name type="common">Bagworm moth</name>
    <name type="synonym">Eumeta japonica</name>
    <dbReference type="NCBI Taxonomy" id="151549"/>
    <lineage>
        <taxon>Eukaryota</taxon>
        <taxon>Metazoa</taxon>
        <taxon>Ecdysozoa</taxon>
        <taxon>Arthropoda</taxon>
        <taxon>Hexapoda</taxon>
        <taxon>Insecta</taxon>
        <taxon>Pterygota</taxon>
        <taxon>Neoptera</taxon>
        <taxon>Endopterygota</taxon>
        <taxon>Lepidoptera</taxon>
        <taxon>Glossata</taxon>
        <taxon>Ditrysia</taxon>
        <taxon>Tineoidea</taxon>
        <taxon>Psychidae</taxon>
        <taxon>Oiketicinae</taxon>
        <taxon>Eumeta</taxon>
    </lineage>
</organism>